<gene>
    <name evidence="1" type="ORF">DWB85_06200</name>
</gene>
<dbReference type="AlphaFoldDB" id="A0A3L7E0X7"/>
<sequence length="158" mass="17861">MMDPELKSRRQAVLKEHFDSEVDHDWEACLATFKDVPRYEIVATGQIHEGRDEVLAYHQAQRAAFPDQRHENVRMHFADDDTVICEFDLLGTNTGEFLGAAPTGRAFRLAVIAVFTFDGDRITNERVYLDGASMLRQIGHEELLPLAGVEEFAAAQLQ</sequence>
<comment type="caution">
    <text evidence="1">The sequence shown here is derived from an EMBL/GenBank/DDBJ whole genome shotgun (WGS) entry which is preliminary data.</text>
</comment>
<accession>A0A3L7E0X7</accession>
<organism evidence="1 2">
    <name type="scientific">Seongchinamella sediminis</name>
    <dbReference type="NCBI Taxonomy" id="2283635"/>
    <lineage>
        <taxon>Bacteria</taxon>
        <taxon>Pseudomonadati</taxon>
        <taxon>Pseudomonadota</taxon>
        <taxon>Gammaproteobacteria</taxon>
        <taxon>Cellvibrionales</taxon>
        <taxon>Halieaceae</taxon>
        <taxon>Seongchinamella</taxon>
    </lineage>
</organism>
<protein>
    <submittedName>
        <fullName evidence="1">Ester cyclase</fullName>
    </submittedName>
</protein>
<dbReference type="GO" id="GO:0030638">
    <property type="term" value="P:polyketide metabolic process"/>
    <property type="evidence" value="ECO:0007669"/>
    <property type="project" value="InterPro"/>
</dbReference>
<dbReference type="InterPro" id="IPR032710">
    <property type="entry name" value="NTF2-like_dom_sf"/>
</dbReference>
<dbReference type="OrthoDB" id="9787933at2"/>
<dbReference type="EMBL" id="QRAN01000005">
    <property type="protein sequence ID" value="RLQ22575.1"/>
    <property type="molecule type" value="Genomic_DNA"/>
</dbReference>
<evidence type="ECO:0000313" key="1">
    <source>
        <dbReference type="EMBL" id="RLQ22575.1"/>
    </source>
</evidence>
<dbReference type="Proteomes" id="UP000265509">
    <property type="component" value="Unassembled WGS sequence"/>
</dbReference>
<dbReference type="Pfam" id="PF07366">
    <property type="entry name" value="SnoaL"/>
    <property type="match status" value="1"/>
</dbReference>
<dbReference type="PANTHER" id="PTHR38436:SF1">
    <property type="entry name" value="ESTER CYCLASE"/>
    <property type="match status" value="1"/>
</dbReference>
<dbReference type="SUPFAM" id="SSF54427">
    <property type="entry name" value="NTF2-like"/>
    <property type="match status" value="1"/>
</dbReference>
<evidence type="ECO:0000313" key="2">
    <source>
        <dbReference type="Proteomes" id="UP000265509"/>
    </source>
</evidence>
<proteinExistence type="predicted"/>
<keyword evidence="2" id="KW-1185">Reference proteome</keyword>
<reference evidence="1 2" key="1">
    <citation type="submission" date="2018-07" db="EMBL/GenBank/DDBJ databases">
        <title>Halioglobus sp. genome submission.</title>
        <authorList>
            <person name="Ye M.-Q."/>
            <person name="Du Z.-J."/>
        </authorList>
    </citation>
    <scope>NUCLEOTIDE SEQUENCE [LARGE SCALE GENOMIC DNA]</scope>
    <source>
        <strain evidence="1 2">U0301</strain>
    </source>
</reference>
<dbReference type="InterPro" id="IPR009959">
    <property type="entry name" value="Cyclase_SnoaL-like"/>
</dbReference>
<dbReference type="PANTHER" id="PTHR38436">
    <property type="entry name" value="POLYKETIDE CYCLASE SNOAL-LIKE DOMAIN"/>
    <property type="match status" value="1"/>
</dbReference>
<name>A0A3L7E0X7_9GAMM</name>
<dbReference type="Gene3D" id="3.10.450.50">
    <property type="match status" value="1"/>
</dbReference>